<protein>
    <recommendedName>
        <fullName evidence="4">Carboxypeptidase regulatory-like domain-containing protein</fullName>
    </recommendedName>
</protein>
<reference evidence="2 3" key="1">
    <citation type="submission" date="2021-12" db="EMBL/GenBank/DDBJ databases">
        <title>Genome sequencing of bacteria with rrn-lacking chromosome and rrn-plasmid.</title>
        <authorList>
            <person name="Anda M."/>
            <person name="Iwasaki W."/>
        </authorList>
    </citation>
    <scope>NUCLEOTIDE SEQUENCE [LARGE SCALE GENOMIC DNA]</scope>
    <source>
        <strain evidence="2 3">NBRC 15940</strain>
    </source>
</reference>
<evidence type="ECO:0000313" key="3">
    <source>
        <dbReference type="Proteomes" id="UP001310022"/>
    </source>
</evidence>
<evidence type="ECO:0008006" key="4">
    <source>
        <dbReference type="Google" id="ProtNLM"/>
    </source>
</evidence>
<feature type="chain" id="PRO_5042955535" description="Carboxypeptidase regulatory-like domain-containing protein" evidence="1">
    <location>
        <begin position="20"/>
        <end position="115"/>
    </location>
</feature>
<dbReference type="Proteomes" id="UP001310022">
    <property type="component" value="Unassembled WGS sequence"/>
</dbReference>
<evidence type="ECO:0000313" key="2">
    <source>
        <dbReference type="EMBL" id="GJM61341.1"/>
    </source>
</evidence>
<name>A0AAN4VWL0_9BACT</name>
<keyword evidence="1" id="KW-0732">Signal</keyword>
<feature type="signal peptide" evidence="1">
    <location>
        <begin position="1"/>
        <end position="19"/>
    </location>
</feature>
<accession>A0AAN4VWL0</accession>
<keyword evidence="3" id="KW-1185">Reference proteome</keyword>
<proteinExistence type="predicted"/>
<dbReference type="EMBL" id="BQKE01000001">
    <property type="protein sequence ID" value="GJM61341.1"/>
    <property type="molecule type" value="Genomic_DNA"/>
</dbReference>
<dbReference type="SUPFAM" id="SSF49478">
    <property type="entry name" value="Cna protein B-type domain"/>
    <property type="match status" value="1"/>
</dbReference>
<gene>
    <name evidence="2" type="ORF">PEDI_18930</name>
</gene>
<dbReference type="Pfam" id="PF13620">
    <property type="entry name" value="CarboxypepD_reg"/>
    <property type="match status" value="1"/>
</dbReference>
<organism evidence="2 3">
    <name type="scientific">Persicobacter diffluens</name>
    <dbReference type="NCBI Taxonomy" id="981"/>
    <lineage>
        <taxon>Bacteria</taxon>
        <taxon>Pseudomonadati</taxon>
        <taxon>Bacteroidota</taxon>
        <taxon>Cytophagia</taxon>
        <taxon>Cytophagales</taxon>
        <taxon>Persicobacteraceae</taxon>
        <taxon>Persicobacter</taxon>
    </lineage>
</organism>
<evidence type="ECO:0000256" key="1">
    <source>
        <dbReference type="SAM" id="SignalP"/>
    </source>
</evidence>
<dbReference type="InterPro" id="IPR013783">
    <property type="entry name" value="Ig-like_fold"/>
</dbReference>
<dbReference type="Gene3D" id="2.60.40.10">
    <property type="entry name" value="Immunoglobulins"/>
    <property type="match status" value="1"/>
</dbReference>
<dbReference type="RefSeq" id="WP_053405351.1">
    <property type="nucleotide sequence ID" value="NZ_BQKE01000001.1"/>
</dbReference>
<dbReference type="AlphaFoldDB" id="A0AAN4VWL0"/>
<sequence length="115" mass="13046">MKKLVAFFALFMVSVAVFAQIVSTQVKITVLDKNGNPVKGASVTLYANEKDYDKNENPVQETQTTDEKGRVAFKKLNVKKYWVRAEKGEASNYWGADYIEKLKPKTINKVNLIIE</sequence>
<comment type="caution">
    <text evidence="2">The sequence shown here is derived from an EMBL/GenBank/DDBJ whole genome shotgun (WGS) entry which is preliminary data.</text>
</comment>